<comment type="caution">
    <text evidence="9">The sequence shown here is derived from an EMBL/GenBank/DDBJ whole genome shotgun (WGS) entry which is preliminary data.</text>
</comment>
<evidence type="ECO:0000256" key="2">
    <source>
        <dbReference type="ARBA" id="ARBA00005752"/>
    </source>
</evidence>
<dbReference type="InterPro" id="IPR001962">
    <property type="entry name" value="Asn_synthase"/>
</dbReference>
<proteinExistence type="inferred from homology"/>
<dbReference type="InterPro" id="IPR029055">
    <property type="entry name" value="Ntn_hydrolases_N"/>
</dbReference>
<dbReference type="PANTHER" id="PTHR43284">
    <property type="entry name" value="ASPARAGINE SYNTHETASE (GLUTAMINE-HYDROLYZING)"/>
    <property type="match status" value="1"/>
</dbReference>
<dbReference type="Pfam" id="PF00733">
    <property type="entry name" value="Asn_synthase"/>
    <property type="match status" value="1"/>
</dbReference>
<protein>
    <recommendedName>
        <fullName evidence="3">asparagine synthase (glutamine-hydrolyzing)</fullName>
        <ecNumber evidence="3">6.3.5.4</ecNumber>
    </recommendedName>
</protein>
<organism evidence="9 10">
    <name type="scientific">Aquimarina gracilis</name>
    <dbReference type="NCBI Taxonomy" id="874422"/>
    <lineage>
        <taxon>Bacteria</taxon>
        <taxon>Pseudomonadati</taxon>
        <taxon>Bacteroidota</taxon>
        <taxon>Flavobacteriia</taxon>
        <taxon>Flavobacteriales</taxon>
        <taxon>Flavobacteriaceae</taxon>
        <taxon>Aquimarina</taxon>
    </lineage>
</organism>
<dbReference type="InterPro" id="IPR051786">
    <property type="entry name" value="ASN_synthetase/amidase"/>
</dbReference>
<dbReference type="CDD" id="cd01991">
    <property type="entry name" value="Asn_synthase_B_C"/>
    <property type="match status" value="1"/>
</dbReference>
<reference evidence="9 10" key="1">
    <citation type="journal article" date="2013" name="Int. J. Syst. Evol. Microbiol.">
        <title>Aquimarina gracilis sp. nov., isolated from the gut microflora of a mussel, Mytilus coruscus, and emended description of Aquimarina spongiae.</title>
        <authorList>
            <person name="Park S.C."/>
            <person name="Choe H.N."/>
            <person name="Baik K.S."/>
            <person name="Seong C.N."/>
        </authorList>
    </citation>
    <scope>NUCLEOTIDE SEQUENCE [LARGE SCALE GENOMIC DNA]</scope>
    <source>
        <strain evidence="9 10">PSC32</strain>
    </source>
</reference>
<comment type="pathway">
    <text evidence="1">Amino-acid biosynthesis; L-asparagine biosynthesis; L-asparagine from L-aspartate (L-Gln route): step 1/1.</text>
</comment>
<sequence length="606" mass="71281">MCGIAGIYSTGRISKIEERIDRMNNSILHRGPDAGAHYVSENKIALGHRRLSIIDTREIANQPMHTKSDRWHIVFNGEIYNFQGIRECLNYEFITNSDTEVIIAAVEEKGIDWFLDRANGMFSIALYNSLEKKLFLVRDRLGIKPLFYYNDGQNMVFSSEIKAILSSGLVKAEFNDSAVDEYLANRYVRSPYTFFKKIFQVEPGSYLEVNNELLSTQKKFWDIPKEFNTSKDYNEDHVLEGFEKELVKAIKYRLISDVPLGTYLSGGVDSSLITAITALNKDEKVNTYTIGFNELNEFKYSELIAEQYKTNHHEILMKKEDYLAKWEQLIKFKDSPLGVPNEIPLAVMSSKLKEKITVVLSGEGADELLGGYGRIFRKPFEYENSKKETEFYNYFIHNYEYVPRSMRDKLINTSVEYRDEFDSKIKKEFKSRSNEENVFNFFHKYHVKGLLQRVDMTTMQTSVEARVPFLDHNLIEYAYKNIPYDLKLKWLDEESKEKAKELNSNDYSEELDIPKYILRELSYKYLPKEIIERKKVGFPVPLNEWFDNLDILARDLLENVDWLKPNVLDNLIDRSKKEPRAGQILWMFINIELFKKNYFNKDWRWN</sequence>
<dbReference type="RefSeq" id="WP_324181771.1">
    <property type="nucleotide sequence ID" value="NZ_BAABAW010000011.1"/>
</dbReference>
<dbReference type="Pfam" id="PF13537">
    <property type="entry name" value="GATase_7"/>
    <property type="match status" value="1"/>
</dbReference>
<evidence type="ECO:0000256" key="7">
    <source>
        <dbReference type="ARBA" id="ARBA00048741"/>
    </source>
</evidence>
<dbReference type="CDD" id="cd00712">
    <property type="entry name" value="AsnB"/>
    <property type="match status" value="1"/>
</dbReference>
<dbReference type="InterPro" id="IPR006426">
    <property type="entry name" value="Asn_synth_AEB"/>
</dbReference>
<keyword evidence="9" id="KW-0436">Ligase</keyword>
<keyword evidence="4" id="KW-0547">Nucleotide-binding</keyword>
<dbReference type="PROSITE" id="PS51278">
    <property type="entry name" value="GATASE_TYPE_2"/>
    <property type="match status" value="1"/>
</dbReference>
<evidence type="ECO:0000259" key="8">
    <source>
        <dbReference type="PROSITE" id="PS51278"/>
    </source>
</evidence>
<comment type="catalytic activity">
    <reaction evidence="7">
        <text>L-aspartate + L-glutamine + ATP + H2O = L-asparagine + L-glutamate + AMP + diphosphate + H(+)</text>
        <dbReference type="Rhea" id="RHEA:12228"/>
        <dbReference type="ChEBI" id="CHEBI:15377"/>
        <dbReference type="ChEBI" id="CHEBI:15378"/>
        <dbReference type="ChEBI" id="CHEBI:29985"/>
        <dbReference type="ChEBI" id="CHEBI:29991"/>
        <dbReference type="ChEBI" id="CHEBI:30616"/>
        <dbReference type="ChEBI" id="CHEBI:33019"/>
        <dbReference type="ChEBI" id="CHEBI:58048"/>
        <dbReference type="ChEBI" id="CHEBI:58359"/>
        <dbReference type="ChEBI" id="CHEBI:456215"/>
        <dbReference type="EC" id="6.3.5.4"/>
    </reaction>
</comment>
<name>A0ABU6A0V1_9FLAO</name>
<evidence type="ECO:0000256" key="1">
    <source>
        <dbReference type="ARBA" id="ARBA00005187"/>
    </source>
</evidence>
<dbReference type="Gene3D" id="3.40.50.620">
    <property type="entry name" value="HUPs"/>
    <property type="match status" value="1"/>
</dbReference>
<keyword evidence="6" id="KW-0315">Glutamine amidotransferase</keyword>
<dbReference type="EC" id="6.3.5.4" evidence="3"/>
<dbReference type="Gene3D" id="3.60.20.10">
    <property type="entry name" value="Glutamine Phosphoribosylpyrophosphate, subunit 1, domain 1"/>
    <property type="match status" value="1"/>
</dbReference>
<feature type="domain" description="Glutamine amidotransferase type-2" evidence="8">
    <location>
        <begin position="2"/>
        <end position="212"/>
    </location>
</feature>
<accession>A0ABU6A0V1</accession>
<gene>
    <name evidence="9" type="primary">asnB</name>
    <name evidence="9" type="ORF">U6A24_19880</name>
</gene>
<dbReference type="Proteomes" id="UP001327027">
    <property type="component" value="Unassembled WGS sequence"/>
</dbReference>
<dbReference type="InterPro" id="IPR033738">
    <property type="entry name" value="AsnB_N"/>
</dbReference>
<evidence type="ECO:0000256" key="5">
    <source>
        <dbReference type="ARBA" id="ARBA00022840"/>
    </source>
</evidence>
<dbReference type="SUPFAM" id="SSF52402">
    <property type="entry name" value="Adenine nucleotide alpha hydrolases-like"/>
    <property type="match status" value="1"/>
</dbReference>
<dbReference type="PIRSF" id="PIRSF001589">
    <property type="entry name" value="Asn_synthetase_glu-h"/>
    <property type="match status" value="1"/>
</dbReference>
<evidence type="ECO:0000313" key="10">
    <source>
        <dbReference type="Proteomes" id="UP001327027"/>
    </source>
</evidence>
<keyword evidence="10" id="KW-1185">Reference proteome</keyword>
<dbReference type="PANTHER" id="PTHR43284:SF1">
    <property type="entry name" value="ASPARAGINE SYNTHETASE"/>
    <property type="match status" value="1"/>
</dbReference>
<dbReference type="GO" id="GO:0004066">
    <property type="term" value="F:asparagine synthase (glutamine-hydrolyzing) activity"/>
    <property type="evidence" value="ECO:0007669"/>
    <property type="project" value="UniProtKB-EC"/>
</dbReference>
<evidence type="ECO:0000256" key="6">
    <source>
        <dbReference type="ARBA" id="ARBA00022962"/>
    </source>
</evidence>
<evidence type="ECO:0000313" key="9">
    <source>
        <dbReference type="EMBL" id="MEB3347747.1"/>
    </source>
</evidence>
<comment type="similarity">
    <text evidence="2">Belongs to the asparagine synthetase family.</text>
</comment>
<dbReference type="InterPro" id="IPR017932">
    <property type="entry name" value="GATase_2_dom"/>
</dbReference>
<dbReference type="InterPro" id="IPR014729">
    <property type="entry name" value="Rossmann-like_a/b/a_fold"/>
</dbReference>
<evidence type="ECO:0000256" key="3">
    <source>
        <dbReference type="ARBA" id="ARBA00012737"/>
    </source>
</evidence>
<dbReference type="SUPFAM" id="SSF56235">
    <property type="entry name" value="N-terminal nucleophile aminohydrolases (Ntn hydrolases)"/>
    <property type="match status" value="1"/>
</dbReference>
<evidence type="ECO:0000256" key="4">
    <source>
        <dbReference type="ARBA" id="ARBA00022741"/>
    </source>
</evidence>
<dbReference type="EMBL" id="JAYKLX010000010">
    <property type="protein sequence ID" value="MEB3347747.1"/>
    <property type="molecule type" value="Genomic_DNA"/>
</dbReference>
<keyword evidence="5" id="KW-0067">ATP-binding</keyword>
<dbReference type="NCBIfam" id="TIGR01536">
    <property type="entry name" value="asn_synth_AEB"/>
    <property type="match status" value="1"/>
</dbReference>